<dbReference type="AlphaFoldDB" id="A0AAU1ICC5"/>
<feature type="domain" description="Helicase-associated" evidence="1">
    <location>
        <begin position="44"/>
        <end position="109"/>
    </location>
</feature>
<dbReference type="InterPro" id="IPR005114">
    <property type="entry name" value="Helicase_assoc"/>
</dbReference>
<evidence type="ECO:0000259" key="1">
    <source>
        <dbReference type="Pfam" id="PF03457"/>
    </source>
</evidence>
<accession>A0AAU1ICC5</accession>
<evidence type="ECO:0000313" key="2">
    <source>
        <dbReference type="EMBL" id="WTP83909.1"/>
    </source>
</evidence>
<gene>
    <name evidence="2" type="ORF">OG477_00135</name>
    <name evidence="3" type="ORF">OG477_45210</name>
</gene>
<dbReference type="Pfam" id="PF03457">
    <property type="entry name" value="HA"/>
    <property type="match status" value="1"/>
</dbReference>
<organism evidence="3">
    <name type="scientific">Streptomyces sp. NBC_00180</name>
    <dbReference type="NCBI Taxonomy" id="2903632"/>
    <lineage>
        <taxon>Bacteria</taxon>
        <taxon>Bacillati</taxon>
        <taxon>Actinomycetota</taxon>
        <taxon>Actinomycetes</taxon>
        <taxon>Kitasatosporales</taxon>
        <taxon>Streptomycetaceae</taxon>
        <taxon>Streptomyces</taxon>
    </lineage>
</organism>
<protein>
    <submittedName>
        <fullName evidence="3">Helicase associated domain-containing protein</fullName>
    </submittedName>
</protein>
<reference evidence="3" key="1">
    <citation type="submission" date="2022-10" db="EMBL/GenBank/DDBJ databases">
        <title>The complete genomes of actinobacterial strains from the NBC collection.</title>
        <authorList>
            <person name="Joergensen T.S."/>
            <person name="Alvarez Arevalo M."/>
            <person name="Sterndorff E.B."/>
            <person name="Faurdal D."/>
            <person name="Vuksanovic O."/>
            <person name="Mourched A.-S."/>
            <person name="Charusanti P."/>
            <person name="Shaw S."/>
            <person name="Blin K."/>
            <person name="Weber T."/>
        </authorList>
    </citation>
    <scope>NUCLEOTIDE SEQUENCE</scope>
    <source>
        <strain evidence="3">NBC 00180</strain>
    </source>
</reference>
<dbReference type="EMBL" id="CP108140">
    <property type="protein sequence ID" value="WTP83909.1"/>
    <property type="molecule type" value="Genomic_DNA"/>
</dbReference>
<proteinExistence type="predicted"/>
<dbReference type="EMBL" id="CP108140">
    <property type="protein sequence ID" value="WTP91928.1"/>
    <property type="molecule type" value="Genomic_DNA"/>
</dbReference>
<name>A0AAU1ICC5_9ACTN</name>
<evidence type="ECO:0000313" key="3">
    <source>
        <dbReference type="EMBL" id="WTP91928.1"/>
    </source>
</evidence>
<sequence>MDRLTVVWQAPLTDGQRERLQQLGITPLPSEPEAPAKPSTTPMAAFERGVAALAQCKTREGHLTVPRSHVETIVVSQEHAVKLGVFLSNTKSRRAKLTADKLRQLADLGLEWATA</sequence>